<evidence type="ECO:0000313" key="2">
    <source>
        <dbReference type="EMBL" id="MDT9593052.1"/>
    </source>
</evidence>
<gene>
    <name evidence="2" type="ORF">RDV89_08235</name>
</gene>
<dbReference type="SUPFAM" id="SSF109854">
    <property type="entry name" value="DinB/YfiT-like putative metalloenzymes"/>
    <property type="match status" value="1"/>
</dbReference>
<feature type="domain" description="Mycothiol-dependent maleylpyruvate isomerase metal-binding" evidence="1">
    <location>
        <begin position="29"/>
        <end position="137"/>
    </location>
</feature>
<dbReference type="NCBIfam" id="TIGR03086">
    <property type="entry name" value="TIGR03086 family metal-binding protein"/>
    <property type="match status" value="1"/>
</dbReference>
<comment type="caution">
    <text evidence="2">The sequence shown here is derived from an EMBL/GenBank/DDBJ whole genome shotgun (WGS) entry which is preliminary data.</text>
</comment>
<dbReference type="RefSeq" id="WP_315732479.1">
    <property type="nucleotide sequence ID" value="NZ_JAVYII010000003.1"/>
</dbReference>
<dbReference type="Pfam" id="PF11716">
    <property type="entry name" value="MDMPI_N"/>
    <property type="match status" value="1"/>
</dbReference>
<name>A0ABU3PW43_9ACTN</name>
<protein>
    <submittedName>
        <fullName evidence="2">TIGR03086 family metal-binding protein</fullName>
    </submittedName>
</protein>
<keyword evidence="3" id="KW-1185">Reference proteome</keyword>
<reference evidence="2 3" key="1">
    <citation type="submission" date="2023-08" db="EMBL/GenBank/DDBJ databases">
        <title>Nocardioides seae sp. nov., a bacterium isolated from a soil.</title>
        <authorList>
            <person name="Wang X."/>
        </authorList>
    </citation>
    <scope>NUCLEOTIDE SEQUENCE [LARGE SCALE GENOMIC DNA]</scope>
    <source>
        <strain evidence="2 3">YZH12</strain>
    </source>
</reference>
<organism evidence="2 3">
    <name type="scientific">Nocardioides imazamoxiresistens</name>
    <dbReference type="NCBI Taxonomy" id="3231893"/>
    <lineage>
        <taxon>Bacteria</taxon>
        <taxon>Bacillati</taxon>
        <taxon>Actinomycetota</taxon>
        <taxon>Actinomycetes</taxon>
        <taxon>Propionibacteriales</taxon>
        <taxon>Nocardioidaceae</taxon>
        <taxon>Nocardioides</taxon>
    </lineage>
</organism>
<dbReference type="InterPro" id="IPR034660">
    <property type="entry name" value="DinB/YfiT-like"/>
</dbReference>
<dbReference type="InterPro" id="IPR017520">
    <property type="entry name" value="CHP03086"/>
</dbReference>
<accession>A0ABU3PW43</accession>
<dbReference type="InterPro" id="IPR024344">
    <property type="entry name" value="MDMPI_metal-binding"/>
</dbReference>
<sequence length="203" mass="21086">MGADPAPGPAGALPEVALLERALAWTCGHLARVRPADLDRTTPCEDWDLRALLAHMEDSLDAFAEAAAGFVVPLPPARLVQHPVARVPVLQAKAGALLGSWTRPVVPLVRTGSAVLPARVLVAAAALEIAVHGWDVASALAGPGDGDSVLPGALALQLLPVAEATIAPEDRPSRFARPNPAWSSTPSERLLCFLGRRPGSGLR</sequence>
<evidence type="ECO:0000313" key="3">
    <source>
        <dbReference type="Proteomes" id="UP001268542"/>
    </source>
</evidence>
<dbReference type="Proteomes" id="UP001268542">
    <property type="component" value="Unassembled WGS sequence"/>
</dbReference>
<evidence type="ECO:0000259" key="1">
    <source>
        <dbReference type="Pfam" id="PF11716"/>
    </source>
</evidence>
<proteinExistence type="predicted"/>
<dbReference type="EMBL" id="JAVYII010000003">
    <property type="protein sequence ID" value="MDT9593052.1"/>
    <property type="molecule type" value="Genomic_DNA"/>
</dbReference>